<protein>
    <submittedName>
        <fullName evidence="5">Tubulin/FtsZ family, GTPase domain</fullName>
    </submittedName>
</protein>
<dbReference type="InterPro" id="IPR017975">
    <property type="entry name" value="Tubulin_CS"/>
</dbReference>
<evidence type="ECO:0000256" key="1">
    <source>
        <dbReference type="ARBA" id="ARBA00022741"/>
    </source>
</evidence>
<dbReference type="Pfam" id="PF00091">
    <property type="entry name" value="Tubulin"/>
    <property type="match status" value="1"/>
</dbReference>
<dbReference type="EMBL" id="FRFD01000007">
    <property type="protein sequence ID" value="SHO50150.1"/>
    <property type="molecule type" value="Genomic_DNA"/>
</dbReference>
<feature type="compositionally biased region" description="Basic and acidic residues" evidence="3">
    <location>
        <begin position="322"/>
        <end position="343"/>
    </location>
</feature>
<dbReference type="STRING" id="1121345.SAMN02745217_02606"/>
<reference evidence="5 6" key="1">
    <citation type="submission" date="2016-12" db="EMBL/GenBank/DDBJ databases">
        <authorList>
            <person name="Song W.-J."/>
            <person name="Kurnit D.M."/>
        </authorList>
    </citation>
    <scope>NUCLEOTIDE SEQUENCE [LARGE SCALE GENOMIC DNA]</scope>
    <source>
        <strain evidence="5 6">DSM 12503</strain>
    </source>
</reference>
<keyword evidence="2" id="KW-0342">GTP-binding</keyword>
<evidence type="ECO:0000259" key="4">
    <source>
        <dbReference type="SMART" id="SM00864"/>
    </source>
</evidence>
<dbReference type="GO" id="GO:0007017">
    <property type="term" value="P:microtubule-based process"/>
    <property type="evidence" value="ECO:0007669"/>
    <property type="project" value="InterPro"/>
</dbReference>
<organism evidence="5 6">
    <name type="scientific">Anaerocolumna xylanovorans DSM 12503</name>
    <dbReference type="NCBI Taxonomy" id="1121345"/>
    <lineage>
        <taxon>Bacteria</taxon>
        <taxon>Bacillati</taxon>
        <taxon>Bacillota</taxon>
        <taxon>Clostridia</taxon>
        <taxon>Lachnospirales</taxon>
        <taxon>Lachnospiraceae</taxon>
        <taxon>Anaerocolumna</taxon>
    </lineage>
</organism>
<dbReference type="SMART" id="SM00864">
    <property type="entry name" value="Tubulin"/>
    <property type="match status" value="1"/>
</dbReference>
<keyword evidence="6" id="KW-1185">Reference proteome</keyword>
<evidence type="ECO:0000313" key="5">
    <source>
        <dbReference type="EMBL" id="SHO50150.1"/>
    </source>
</evidence>
<dbReference type="OrthoDB" id="1956215at2"/>
<dbReference type="RefSeq" id="WP_073589289.1">
    <property type="nucleotide sequence ID" value="NZ_FRFD01000007.1"/>
</dbReference>
<dbReference type="PROSITE" id="PS00227">
    <property type="entry name" value="TUBULIN"/>
    <property type="match status" value="1"/>
</dbReference>
<evidence type="ECO:0000256" key="3">
    <source>
        <dbReference type="SAM" id="MobiDB-lite"/>
    </source>
</evidence>
<feature type="domain" description="Tubulin/FtsZ GTPase" evidence="4">
    <location>
        <begin position="4"/>
        <end position="180"/>
    </location>
</feature>
<accession>A0A1M7YBY6</accession>
<dbReference type="GO" id="GO:0005874">
    <property type="term" value="C:microtubule"/>
    <property type="evidence" value="ECO:0007669"/>
    <property type="project" value="InterPro"/>
</dbReference>
<dbReference type="Proteomes" id="UP000184612">
    <property type="component" value="Unassembled WGS sequence"/>
</dbReference>
<evidence type="ECO:0000313" key="6">
    <source>
        <dbReference type="Proteomes" id="UP000184612"/>
    </source>
</evidence>
<gene>
    <name evidence="5" type="ORF">SAMN02745217_02606</name>
</gene>
<dbReference type="GO" id="GO:0005525">
    <property type="term" value="F:GTP binding"/>
    <property type="evidence" value="ECO:0007669"/>
    <property type="project" value="UniProtKB-KW"/>
</dbReference>
<name>A0A1M7YBY6_9FIRM</name>
<dbReference type="Gene3D" id="3.40.50.1440">
    <property type="entry name" value="Tubulin/FtsZ, GTPase domain"/>
    <property type="match status" value="1"/>
</dbReference>
<dbReference type="SUPFAM" id="SSF52490">
    <property type="entry name" value="Tubulin nucleotide-binding domain-like"/>
    <property type="match status" value="1"/>
</dbReference>
<evidence type="ECO:0000256" key="2">
    <source>
        <dbReference type="ARBA" id="ARBA00023134"/>
    </source>
</evidence>
<dbReference type="InterPro" id="IPR003008">
    <property type="entry name" value="Tubulin_FtsZ_GTPase"/>
</dbReference>
<proteinExistence type="predicted"/>
<dbReference type="Gene3D" id="3.30.1330.150">
    <property type="match status" value="1"/>
</dbReference>
<keyword evidence="1" id="KW-0547">Nucleotide-binding</keyword>
<dbReference type="AlphaFoldDB" id="A0A1M7YBY6"/>
<sequence>MKSKIAFVAVGQAGGNIGQLFEQKGFNVLYVNTSQEDLDTLEKAKFKYHIPNGEGCNKDRRKAKQLIMDDFDNIAEEIETKIKADLIFTIFASGGGTGSGAGPMLTDLLIDEGRMIGTITIIPDTEESVKSHINSYECFSELTEISGTAACFILDNKSGDKLELNKEFAESFCSFLDIPEKHKSVKGNIDKAEIEETLKAHGMALVVRQKATESAEIIKAIKDNHFAPIEADRAVKYITASMSGGVRMSDLEKAVGTPIDNFQTFNDEETICCISGLTFPQSRLDVVYNKVSDNEETIKKNLAATRETGMKKGVNFLDDLEPVQRKAEPKKPQSKRDIMSKYL</sequence>
<feature type="region of interest" description="Disordered" evidence="3">
    <location>
        <begin position="321"/>
        <end position="343"/>
    </location>
</feature>
<dbReference type="InterPro" id="IPR036525">
    <property type="entry name" value="Tubulin/FtsZ_GTPase_sf"/>
</dbReference>